<dbReference type="EC" id="4.6.1.1" evidence="4"/>
<gene>
    <name evidence="16" type="ORF">Ocin01_04411</name>
</gene>
<dbReference type="GO" id="GO:0007189">
    <property type="term" value="P:adenylate cyclase-activating G protein-coupled receptor signaling pathway"/>
    <property type="evidence" value="ECO:0007669"/>
    <property type="project" value="TreeGrafter"/>
</dbReference>
<evidence type="ECO:0000256" key="9">
    <source>
        <dbReference type="ARBA" id="ARBA00022842"/>
    </source>
</evidence>
<dbReference type="Gene3D" id="3.30.70.1230">
    <property type="entry name" value="Nucleotide cyclase"/>
    <property type="match status" value="1"/>
</dbReference>
<dbReference type="InterPro" id="IPR018297">
    <property type="entry name" value="A/G_cyclase_CS"/>
</dbReference>
<keyword evidence="9" id="KW-0460">Magnesium</keyword>
<evidence type="ECO:0000256" key="14">
    <source>
        <dbReference type="RuleBase" id="RU000405"/>
    </source>
</evidence>
<dbReference type="EMBL" id="LJIJ01000118">
    <property type="protein sequence ID" value="ODN02250.1"/>
    <property type="molecule type" value="Genomic_DNA"/>
</dbReference>
<keyword evidence="6" id="KW-0479">Metal-binding</keyword>
<comment type="similarity">
    <text evidence="14">Belongs to the adenylyl cyclase class-4/guanylyl cyclase family.</text>
</comment>
<name>A0A1D2NAG2_ORCCI</name>
<protein>
    <recommendedName>
        <fullName evidence="4">adenylate cyclase</fullName>
        <ecNumber evidence="4">4.6.1.1</ecNumber>
    </recommendedName>
</protein>
<dbReference type="PROSITE" id="PS50125">
    <property type="entry name" value="GUANYLATE_CYCLASE_2"/>
    <property type="match status" value="1"/>
</dbReference>
<reference evidence="16 17" key="1">
    <citation type="journal article" date="2016" name="Genome Biol. Evol.">
        <title>Gene Family Evolution Reflects Adaptation to Soil Environmental Stressors in the Genome of the Collembolan Orchesella cincta.</title>
        <authorList>
            <person name="Faddeeva-Vakhrusheva A."/>
            <person name="Derks M.F."/>
            <person name="Anvar S.Y."/>
            <person name="Agamennone V."/>
            <person name="Suring W."/>
            <person name="Smit S."/>
            <person name="van Straalen N.M."/>
            <person name="Roelofs D."/>
        </authorList>
    </citation>
    <scope>NUCLEOTIDE SEQUENCE [LARGE SCALE GENOMIC DNA]</scope>
    <source>
        <tissue evidence="16">Mixed pool</tissue>
    </source>
</reference>
<dbReference type="AlphaFoldDB" id="A0A1D2NAG2"/>
<comment type="caution">
    <text evidence="16">The sequence shown here is derived from an EMBL/GenBank/DDBJ whole genome shotgun (WGS) entry which is preliminary data.</text>
</comment>
<comment type="cofactor">
    <cofactor evidence="2">
        <name>Mg(2+)</name>
        <dbReference type="ChEBI" id="CHEBI:18420"/>
    </cofactor>
</comment>
<keyword evidence="17" id="KW-1185">Reference proteome</keyword>
<evidence type="ECO:0000259" key="15">
    <source>
        <dbReference type="PROSITE" id="PS50125"/>
    </source>
</evidence>
<dbReference type="GO" id="GO:0004016">
    <property type="term" value="F:adenylate cyclase activity"/>
    <property type="evidence" value="ECO:0007669"/>
    <property type="project" value="UniProtKB-EC"/>
</dbReference>
<dbReference type="GO" id="GO:0046872">
    <property type="term" value="F:metal ion binding"/>
    <property type="evidence" value="ECO:0007669"/>
    <property type="project" value="UniProtKB-KW"/>
</dbReference>
<keyword evidence="7" id="KW-0547">Nucleotide-binding</keyword>
<keyword evidence="13 14" id="KW-0456">Lyase</keyword>
<evidence type="ECO:0000256" key="10">
    <source>
        <dbReference type="ARBA" id="ARBA00022989"/>
    </source>
</evidence>
<dbReference type="Proteomes" id="UP000094527">
    <property type="component" value="Unassembled WGS sequence"/>
</dbReference>
<dbReference type="CDD" id="cd07302">
    <property type="entry name" value="CHD"/>
    <property type="match status" value="1"/>
</dbReference>
<evidence type="ECO:0000256" key="12">
    <source>
        <dbReference type="ARBA" id="ARBA00023136"/>
    </source>
</evidence>
<dbReference type="Pfam" id="PF00211">
    <property type="entry name" value="Guanylate_cyc"/>
    <property type="match status" value="1"/>
</dbReference>
<evidence type="ECO:0000256" key="4">
    <source>
        <dbReference type="ARBA" id="ARBA00012201"/>
    </source>
</evidence>
<evidence type="ECO:0000256" key="5">
    <source>
        <dbReference type="ARBA" id="ARBA00022692"/>
    </source>
</evidence>
<sequence length="123" mass="13787">MVRLQNINTETGLNFQLRVGVSAGLVVAGVVGTQKPLYDIWGDTVNLASRMDSHGSPNKIQVSAYCANLLSQAHVRCEQRGNIFVKGKGNMVTFYVMLDNDFRIMYDYDDFVESEAEYHCTDL</sequence>
<evidence type="ECO:0000256" key="1">
    <source>
        <dbReference type="ARBA" id="ARBA00001593"/>
    </source>
</evidence>
<proteinExistence type="inferred from homology"/>
<evidence type="ECO:0000256" key="11">
    <source>
        <dbReference type="ARBA" id="ARBA00022998"/>
    </source>
</evidence>
<dbReference type="PANTHER" id="PTHR45627">
    <property type="entry name" value="ADENYLATE CYCLASE TYPE 1"/>
    <property type="match status" value="1"/>
</dbReference>
<evidence type="ECO:0000256" key="13">
    <source>
        <dbReference type="ARBA" id="ARBA00023239"/>
    </source>
</evidence>
<dbReference type="GO" id="GO:0005524">
    <property type="term" value="F:ATP binding"/>
    <property type="evidence" value="ECO:0007669"/>
    <property type="project" value="UniProtKB-KW"/>
</dbReference>
<dbReference type="GO" id="GO:0005886">
    <property type="term" value="C:plasma membrane"/>
    <property type="evidence" value="ECO:0007669"/>
    <property type="project" value="TreeGrafter"/>
</dbReference>
<evidence type="ECO:0000313" key="17">
    <source>
        <dbReference type="Proteomes" id="UP000094527"/>
    </source>
</evidence>
<dbReference type="STRING" id="48709.A0A1D2NAG2"/>
<keyword evidence="5" id="KW-0812">Transmembrane</keyword>
<keyword evidence="8" id="KW-0067">ATP-binding</keyword>
<comment type="catalytic activity">
    <reaction evidence="1">
        <text>ATP = 3',5'-cyclic AMP + diphosphate</text>
        <dbReference type="Rhea" id="RHEA:15389"/>
        <dbReference type="ChEBI" id="CHEBI:30616"/>
        <dbReference type="ChEBI" id="CHEBI:33019"/>
        <dbReference type="ChEBI" id="CHEBI:58165"/>
        <dbReference type="EC" id="4.6.1.1"/>
    </reaction>
</comment>
<keyword evidence="12" id="KW-0472">Membrane</keyword>
<keyword evidence="10" id="KW-1133">Transmembrane helix</keyword>
<organism evidence="16 17">
    <name type="scientific">Orchesella cincta</name>
    <name type="common">Springtail</name>
    <name type="synonym">Podura cincta</name>
    <dbReference type="NCBI Taxonomy" id="48709"/>
    <lineage>
        <taxon>Eukaryota</taxon>
        <taxon>Metazoa</taxon>
        <taxon>Ecdysozoa</taxon>
        <taxon>Arthropoda</taxon>
        <taxon>Hexapoda</taxon>
        <taxon>Collembola</taxon>
        <taxon>Entomobryomorpha</taxon>
        <taxon>Entomobryoidea</taxon>
        <taxon>Orchesellidae</taxon>
        <taxon>Orchesellinae</taxon>
        <taxon>Orchesella</taxon>
    </lineage>
</organism>
<keyword evidence="11" id="KW-0115">cAMP biosynthesis</keyword>
<dbReference type="OrthoDB" id="10261550at2759"/>
<comment type="subcellular location">
    <subcellularLocation>
        <location evidence="3">Membrane</location>
        <topology evidence="3">Multi-pass membrane protein</topology>
    </subcellularLocation>
</comment>
<evidence type="ECO:0000256" key="2">
    <source>
        <dbReference type="ARBA" id="ARBA00001946"/>
    </source>
</evidence>
<evidence type="ECO:0000313" key="16">
    <source>
        <dbReference type="EMBL" id="ODN02250.1"/>
    </source>
</evidence>
<dbReference type="PANTHER" id="PTHR45627:SF12">
    <property type="entry name" value="ADENYLATE CYCLASE TYPE 2"/>
    <property type="match status" value="1"/>
</dbReference>
<dbReference type="PROSITE" id="PS00452">
    <property type="entry name" value="GUANYLATE_CYCLASE_1"/>
    <property type="match status" value="1"/>
</dbReference>
<evidence type="ECO:0000256" key="3">
    <source>
        <dbReference type="ARBA" id="ARBA00004141"/>
    </source>
</evidence>
<dbReference type="InterPro" id="IPR029787">
    <property type="entry name" value="Nucleotide_cyclase"/>
</dbReference>
<dbReference type="InterPro" id="IPR001054">
    <property type="entry name" value="A/G_cyclase"/>
</dbReference>
<dbReference type="SUPFAM" id="SSF55073">
    <property type="entry name" value="Nucleotide cyclase"/>
    <property type="match status" value="1"/>
</dbReference>
<evidence type="ECO:0000256" key="7">
    <source>
        <dbReference type="ARBA" id="ARBA00022741"/>
    </source>
</evidence>
<dbReference type="GO" id="GO:0035556">
    <property type="term" value="P:intracellular signal transduction"/>
    <property type="evidence" value="ECO:0007669"/>
    <property type="project" value="InterPro"/>
</dbReference>
<evidence type="ECO:0000256" key="8">
    <source>
        <dbReference type="ARBA" id="ARBA00022840"/>
    </source>
</evidence>
<dbReference type="GO" id="GO:0006171">
    <property type="term" value="P:cAMP biosynthetic process"/>
    <property type="evidence" value="ECO:0007669"/>
    <property type="project" value="UniProtKB-KW"/>
</dbReference>
<evidence type="ECO:0000256" key="6">
    <source>
        <dbReference type="ARBA" id="ARBA00022723"/>
    </source>
</evidence>
<accession>A0A1D2NAG2</accession>
<feature type="domain" description="Guanylate cyclase" evidence="15">
    <location>
        <begin position="1"/>
        <end position="52"/>
    </location>
</feature>